<sequence length="156" mass="16956">MILDDVPMTVDYTQILVYGISHPSPSLLWTDEHVAQGFAWSEGLVSFGVPDHDGQCRLQVVEEDSPGPDPAALWAVQVPFAVNEPLAIGSVFETREVQVPLGPHALVFEGMAGTEDDAYFLRLRFVPMQRPGFAVLKTGPGVTSPVVLRDDAEIAQ</sequence>
<name>A0A318TUD0_9RHOB</name>
<keyword evidence="2" id="KW-1185">Reference proteome</keyword>
<proteinExistence type="predicted"/>
<dbReference type="InterPro" id="IPR020354">
    <property type="entry name" value="Competence_nuclease_inhibitor"/>
</dbReference>
<dbReference type="InterPro" id="IPR038691">
    <property type="entry name" value="ComJ_sf"/>
</dbReference>
<protein>
    <submittedName>
        <fullName evidence="1">Competence protein J (ComJ)</fullName>
    </submittedName>
</protein>
<gene>
    <name evidence="1" type="ORF">C8J30_11721</name>
</gene>
<dbReference type="EMBL" id="QJTK01000017">
    <property type="protein sequence ID" value="PYF07470.1"/>
    <property type="molecule type" value="Genomic_DNA"/>
</dbReference>
<dbReference type="Pfam" id="PF11033">
    <property type="entry name" value="ComJ"/>
    <property type="match status" value="1"/>
</dbReference>
<dbReference type="OrthoDB" id="9182344at2"/>
<organism evidence="1 2">
    <name type="scientific">Rhodobacter viridis</name>
    <dbReference type="NCBI Taxonomy" id="1054202"/>
    <lineage>
        <taxon>Bacteria</taxon>
        <taxon>Pseudomonadati</taxon>
        <taxon>Pseudomonadota</taxon>
        <taxon>Alphaproteobacteria</taxon>
        <taxon>Rhodobacterales</taxon>
        <taxon>Rhodobacter group</taxon>
        <taxon>Rhodobacter</taxon>
    </lineage>
</organism>
<dbReference type="RefSeq" id="WP_110806855.1">
    <property type="nucleotide sequence ID" value="NZ_QJTK01000017.1"/>
</dbReference>
<evidence type="ECO:0000313" key="1">
    <source>
        <dbReference type="EMBL" id="PYF07470.1"/>
    </source>
</evidence>
<dbReference type="Proteomes" id="UP000247727">
    <property type="component" value="Unassembled WGS sequence"/>
</dbReference>
<dbReference type="AlphaFoldDB" id="A0A318TUD0"/>
<dbReference type="Gene3D" id="2.60.34.30">
    <property type="entry name" value="Competence, DNA-entry nuclease inhibitor, ComJ"/>
    <property type="match status" value="1"/>
</dbReference>
<accession>A0A318TUD0</accession>
<evidence type="ECO:0000313" key="2">
    <source>
        <dbReference type="Proteomes" id="UP000247727"/>
    </source>
</evidence>
<reference evidence="1 2" key="1">
    <citation type="submission" date="2018-06" db="EMBL/GenBank/DDBJ databases">
        <title>Genomic Encyclopedia of Type Strains, Phase III (KMG-III): the genomes of soil and plant-associated and newly described type strains.</title>
        <authorList>
            <person name="Whitman W."/>
        </authorList>
    </citation>
    <scope>NUCLEOTIDE SEQUENCE [LARGE SCALE GENOMIC DNA]</scope>
    <source>
        <strain evidence="1 2">JA737</strain>
    </source>
</reference>
<comment type="caution">
    <text evidence="1">The sequence shown here is derived from an EMBL/GenBank/DDBJ whole genome shotgun (WGS) entry which is preliminary data.</text>
</comment>